<sequence length="77" mass="8310">MGLILGLTLSYFSIWYVGRYTGKRIYKILAACAWVAIALRAGTFGVGRELLIQGDSLGAALMILGLMAVVLAAYRRA</sequence>
<dbReference type="AlphaFoldDB" id="A0A6J6DI08"/>
<protein>
    <submittedName>
        <fullName evidence="2">Unannotated protein</fullName>
    </submittedName>
</protein>
<reference evidence="2" key="1">
    <citation type="submission" date="2020-05" db="EMBL/GenBank/DDBJ databases">
        <authorList>
            <person name="Chiriac C."/>
            <person name="Salcher M."/>
            <person name="Ghai R."/>
            <person name="Kavagutti S V."/>
        </authorList>
    </citation>
    <scope>NUCLEOTIDE SEQUENCE</scope>
</reference>
<feature type="transmembrane region" description="Helical" evidence="1">
    <location>
        <begin position="25"/>
        <end position="44"/>
    </location>
</feature>
<organism evidence="2">
    <name type="scientific">freshwater metagenome</name>
    <dbReference type="NCBI Taxonomy" id="449393"/>
    <lineage>
        <taxon>unclassified sequences</taxon>
        <taxon>metagenomes</taxon>
        <taxon>ecological metagenomes</taxon>
    </lineage>
</organism>
<gene>
    <name evidence="2" type="ORF">UFOPK1683_00274</name>
</gene>
<proteinExistence type="predicted"/>
<evidence type="ECO:0000256" key="1">
    <source>
        <dbReference type="SAM" id="Phobius"/>
    </source>
</evidence>
<feature type="transmembrane region" description="Helical" evidence="1">
    <location>
        <begin position="56"/>
        <end position="74"/>
    </location>
</feature>
<evidence type="ECO:0000313" key="2">
    <source>
        <dbReference type="EMBL" id="CAB4563670.1"/>
    </source>
</evidence>
<keyword evidence="1" id="KW-0472">Membrane</keyword>
<dbReference type="EMBL" id="CAEZTL010000013">
    <property type="protein sequence ID" value="CAB4563670.1"/>
    <property type="molecule type" value="Genomic_DNA"/>
</dbReference>
<keyword evidence="1" id="KW-1133">Transmembrane helix</keyword>
<name>A0A6J6DI08_9ZZZZ</name>
<keyword evidence="1" id="KW-0812">Transmembrane</keyword>
<accession>A0A6J6DI08</accession>